<comment type="caution">
    <text evidence="2">The sequence shown here is derived from an EMBL/GenBank/DDBJ whole genome shotgun (WGS) entry which is preliminary data.</text>
</comment>
<proteinExistence type="predicted"/>
<dbReference type="EMBL" id="CAICTM010000419">
    <property type="protein sequence ID" value="CAB9510105.1"/>
    <property type="molecule type" value="Genomic_DNA"/>
</dbReference>
<keyword evidence="1" id="KW-1133">Transmembrane helix</keyword>
<accession>A0A9N8DXG2</accession>
<feature type="transmembrane region" description="Helical" evidence="1">
    <location>
        <begin position="17"/>
        <end position="36"/>
    </location>
</feature>
<evidence type="ECO:0000313" key="3">
    <source>
        <dbReference type="Proteomes" id="UP001153069"/>
    </source>
</evidence>
<dbReference type="AlphaFoldDB" id="A0A9N8DXG2"/>
<evidence type="ECO:0000313" key="2">
    <source>
        <dbReference type="EMBL" id="CAB9510105.1"/>
    </source>
</evidence>
<reference evidence="2" key="1">
    <citation type="submission" date="2020-06" db="EMBL/GenBank/DDBJ databases">
        <authorList>
            <consortium name="Plant Systems Biology data submission"/>
        </authorList>
    </citation>
    <scope>NUCLEOTIDE SEQUENCE</scope>
    <source>
        <strain evidence="2">D6</strain>
    </source>
</reference>
<gene>
    <name evidence="2" type="ORF">SEMRO_420_G139330.1</name>
</gene>
<sequence>MAWNGINISGTSMIRRIFVMAMVGVYSWVVLVATNVKVVTSSTGTGTSSGITADITSPSNTKLTLSATLTGSSGTSAGARDDKSDSDSPTVSLITSFWAQSPDEEASLHRKEIQAALLSNIHNPHLDQVVVILDGSSTDGNCSHFQESMDTLQTGFTSRWSLGHRNSTQDKLTCVDRPLGQPNYYEMFSYATDPTIVTSDIVILSNADQAFDDSAQQAKRIRPNTVLTLATWGYNRTSVPTQVQKYYKYIHSGTSRKAKKVANKIVANRCSESTTQTSWDGYVFYRQLIQGKLASQDFMRHFKTNTTSGKAFFKMNESGGENAGLWALLAHVPSARDANGCSLIRTWHFHGAKKMRAHNVDEAYWDNPETPSRVPQPYRRAKYPLPDVLLGSTEQ</sequence>
<keyword evidence="1" id="KW-0812">Transmembrane</keyword>
<name>A0A9N8DXG2_9STRA</name>
<keyword evidence="1" id="KW-0472">Membrane</keyword>
<keyword evidence="3" id="KW-1185">Reference proteome</keyword>
<evidence type="ECO:0000256" key="1">
    <source>
        <dbReference type="SAM" id="Phobius"/>
    </source>
</evidence>
<organism evidence="2 3">
    <name type="scientific">Seminavis robusta</name>
    <dbReference type="NCBI Taxonomy" id="568900"/>
    <lineage>
        <taxon>Eukaryota</taxon>
        <taxon>Sar</taxon>
        <taxon>Stramenopiles</taxon>
        <taxon>Ochrophyta</taxon>
        <taxon>Bacillariophyta</taxon>
        <taxon>Bacillariophyceae</taxon>
        <taxon>Bacillariophycidae</taxon>
        <taxon>Naviculales</taxon>
        <taxon>Naviculaceae</taxon>
        <taxon>Seminavis</taxon>
    </lineage>
</organism>
<protein>
    <submittedName>
        <fullName evidence="2">Uncharacterized protein</fullName>
    </submittedName>
</protein>
<dbReference type="Proteomes" id="UP001153069">
    <property type="component" value="Unassembled WGS sequence"/>
</dbReference>